<dbReference type="RefSeq" id="WP_105043128.1">
    <property type="nucleotide sequence ID" value="NZ_MQWA01000001.1"/>
</dbReference>
<evidence type="ECO:0000256" key="1">
    <source>
        <dbReference type="SAM" id="MobiDB-lite"/>
    </source>
</evidence>
<comment type="caution">
    <text evidence="4">The sequence shown here is derived from an EMBL/GenBank/DDBJ whole genome shotgun (WGS) entry which is preliminary data.</text>
</comment>
<evidence type="ECO:0000313" key="4">
    <source>
        <dbReference type="EMBL" id="PQJ28631.1"/>
    </source>
</evidence>
<name>A0A2S7U2G8_9BACT</name>
<dbReference type="EMBL" id="MQWA01000001">
    <property type="protein sequence ID" value="PQJ28631.1"/>
    <property type="molecule type" value="Genomic_DNA"/>
</dbReference>
<reference evidence="4 5" key="1">
    <citation type="submission" date="2016-12" db="EMBL/GenBank/DDBJ databases">
        <title>Study of bacterial adaptation to deep sea.</title>
        <authorList>
            <person name="Song J."/>
            <person name="Yoshizawa S."/>
            <person name="Kogure K."/>
        </authorList>
    </citation>
    <scope>NUCLEOTIDE SEQUENCE [LARGE SCALE GENOMIC DNA]</scope>
    <source>
        <strain evidence="4 5">SAORIC-165</strain>
    </source>
</reference>
<dbReference type="AlphaFoldDB" id="A0A2S7U2G8"/>
<sequence>MDDIPTPIAEIDHGPSKFEVFLDENMKLIIIAAIAIFLGVLAYVGYTGYSSMLSAQAGEDLASADDEPQLQAVVSAHGNTASAGAAALLIADIKGTESAEDAINALRNFVSTYPDHAAIPTATTSLGLRFLNEGKLTEAEAQLSAVLDIENAEHITPVAQIALGDIAQKNGDNERAREFYTAVTNLISDDSSDIDSITKFSSYKTMASNRLRFIGAVAPLEVEKKIAPVAPTTPAVTTPANAPESTLPEAPAKETSATEEKDETNSQVPE</sequence>
<keyword evidence="2" id="KW-0472">Membrane</keyword>
<dbReference type="InterPro" id="IPR018704">
    <property type="entry name" value="SecYEG/CpoB_TPR"/>
</dbReference>
<keyword evidence="2" id="KW-1133">Transmembrane helix</keyword>
<evidence type="ECO:0000256" key="2">
    <source>
        <dbReference type="SAM" id="Phobius"/>
    </source>
</evidence>
<keyword evidence="5" id="KW-1185">Reference proteome</keyword>
<dbReference type="InterPro" id="IPR011990">
    <property type="entry name" value="TPR-like_helical_dom_sf"/>
</dbReference>
<proteinExistence type="predicted"/>
<dbReference type="OrthoDB" id="196609at2"/>
<feature type="domain" description="Ancillary SecYEG translocon subunit/Cell division coordinator CpoB TPR" evidence="3">
    <location>
        <begin position="21"/>
        <end position="188"/>
    </location>
</feature>
<feature type="region of interest" description="Disordered" evidence="1">
    <location>
        <begin position="228"/>
        <end position="270"/>
    </location>
</feature>
<dbReference type="Pfam" id="PF09976">
    <property type="entry name" value="TPR_21"/>
    <property type="match status" value="1"/>
</dbReference>
<protein>
    <recommendedName>
        <fullName evidence="3">Ancillary SecYEG translocon subunit/Cell division coordinator CpoB TPR domain-containing protein</fullName>
    </recommendedName>
</protein>
<dbReference type="Gene3D" id="1.25.40.10">
    <property type="entry name" value="Tetratricopeptide repeat domain"/>
    <property type="match status" value="1"/>
</dbReference>
<feature type="transmembrane region" description="Helical" evidence="2">
    <location>
        <begin position="28"/>
        <end position="46"/>
    </location>
</feature>
<dbReference type="SUPFAM" id="SSF48452">
    <property type="entry name" value="TPR-like"/>
    <property type="match status" value="1"/>
</dbReference>
<evidence type="ECO:0000259" key="3">
    <source>
        <dbReference type="Pfam" id="PF09976"/>
    </source>
</evidence>
<organism evidence="4 5">
    <name type="scientific">Rubritalea profundi</name>
    <dbReference type="NCBI Taxonomy" id="1658618"/>
    <lineage>
        <taxon>Bacteria</taxon>
        <taxon>Pseudomonadati</taxon>
        <taxon>Verrucomicrobiota</taxon>
        <taxon>Verrucomicrobiia</taxon>
        <taxon>Verrucomicrobiales</taxon>
        <taxon>Rubritaleaceae</taxon>
        <taxon>Rubritalea</taxon>
    </lineage>
</organism>
<evidence type="ECO:0000313" key="5">
    <source>
        <dbReference type="Proteomes" id="UP000239907"/>
    </source>
</evidence>
<keyword evidence="2" id="KW-0812">Transmembrane</keyword>
<dbReference type="Proteomes" id="UP000239907">
    <property type="component" value="Unassembled WGS sequence"/>
</dbReference>
<accession>A0A2S7U2G8</accession>
<gene>
    <name evidence="4" type="ORF">BSZ32_09025</name>
</gene>
<feature type="compositionally biased region" description="Low complexity" evidence="1">
    <location>
        <begin position="228"/>
        <end position="243"/>
    </location>
</feature>